<dbReference type="Pfam" id="PF17784">
    <property type="entry name" value="Sulfotransfer_4"/>
    <property type="match status" value="1"/>
</dbReference>
<gene>
    <name evidence="9" type="ORF">VFPBJ_09537</name>
    <name evidence="10" type="ORF">VFPFJ_09645</name>
</gene>
<evidence type="ECO:0000313" key="11">
    <source>
        <dbReference type="Proteomes" id="UP000078240"/>
    </source>
</evidence>
<dbReference type="InterPro" id="IPR029058">
    <property type="entry name" value="AB_hydrolase_fold"/>
</dbReference>
<evidence type="ECO:0000313" key="10">
    <source>
        <dbReference type="EMBL" id="OAQ81190.1"/>
    </source>
</evidence>
<accession>A0A179GCL9</accession>
<dbReference type="EMBL" id="LSBH01000008">
    <property type="protein sequence ID" value="OAQ75564.1"/>
    <property type="molecule type" value="Genomic_DNA"/>
</dbReference>
<evidence type="ECO:0000313" key="9">
    <source>
        <dbReference type="EMBL" id="OAQ75564.1"/>
    </source>
</evidence>
<organism evidence="9 11">
    <name type="scientific">Purpureocillium lilacinum</name>
    <name type="common">Paecilomyces lilacinus</name>
    <dbReference type="NCBI Taxonomy" id="33203"/>
    <lineage>
        <taxon>Eukaryota</taxon>
        <taxon>Fungi</taxon>
        <taxon>Dikarya</taxon>
        <taxon>Ascomycota</taxon>
        <taxon>Pezizomycotina</taxon>
        <taxon>Sordariomycetes</taxon>
        <taxon>Hypocreomycetidae</taxon>
        <taxon>Hypocreales</taxon>
        <taxon>Ophiocordycipitaceae</taxon>
        <taxon>Purpureocillium</taxon>
    </lineage>
</organism>
<comment type="caution">
    <text evidence="9">The sequence shown here is derived from an EMBL/GenBank/DDBJ whole genome shotgun (WGS) entry which is preliminary data.</text>
</comment>
<evidence type="ECO:0000259" key="8">
    <source>
        <dbReference type="Pfam" id="PF00135"/>
    </source>
</evidence>
<protein>
    <submittedName>
        <fullName evidence="9">Cholinesterase</fullName>
    </submittedName>
</protein>
<dbReference type="InterPro" id="IPR019826">
    <property type="entry name" value="Carboxylesterase_B_AS"/>
</dbReference>
<evidence type="ECO:0000256" key="4">
    <source>
        <dbReference type="ARBA" id="ARBA00022729"/>
    </source>
</evidence>
<keyword evidence="4" id="KW-0732">Signal</keyword>
<dbReference type="InterPro" id="IPR050309">
    <property type="entry name" value="Type-B_Carboxylest/Lipase"/>
</dbReference>
<comment type="subcellular location">
    <subcellularLocation>
        <location evidence="1">Secreted</location>
    </subcellularLocation>
</comment>
<dbReference type="STRING" id="33203.A0A179GCL9"/>
<keyword evidence="6" id="KW-0443">Lipid metabolism</keyword>
<dbReference type="SUPFAM" id="SSF52540">
    <property type="entry name" value="P-loop containing nucleoside triphosphate hydrolases"/>
    <property type="match status" value="1"/>
</dbReference>
<reference evidence="9 11" key="1">
    <citation type="submission" date="2016-01" db="EMBL/GenBank/DDBJ databases">
        <title>Biosynthesis of antibiotic leucinostatins and their inhibition on Phytophthora in bio-control Purpureocillium lilacinum.</title>
        <authorList>
            <person name="Wang G."/>
            <person name="Liu Z."/>
            <person name="Lin R."/>
            <person name="Li E."/>
            <person name="Mao Z."/>
            <person name="Ling J."/>
            <person name="Yin W."/>
            <person name="Xie B."/>
        </authorList>
    </citation>
    <scope>NUCLEOTIDE SEQUENCE [LARGE SCALE GENOMIC DNA]</scope>
    <source>
        <strain evidence="9">PLBJ-1</strain>
        <strain evidence="10">PLFJ-1</strain>
    </source>
</reference>
<name>A0A179GCL9_PURLI</name>
<dbReference type="AlphaFoldDB" id="A0A179GCL9"/>
<dbReference type="ESTHER" id="9hypo-a0a179gcl9">
    <property type="family name" value="Fungal_carboxylesterase_lipase"/>
</dbReference>
<dbReference type="InterPro" id="IPR002018">
    <property type="entry name" value="CarbesteraseB"/>
</dbReference>
<dbReference type="PROSITE" id="PS00122">
    <property type="entry name" value="CARBOXYLESTERASE_B_1"/>
    <property type="match status" value="1"/>
</dbReference>
<dbReference type="KEGG" id="plj:28891763"/>
<comment type="similarity">
    <text evidence="2">Belongs to the type-B carboxylesterase/lipase family.</text>
</comment>
<dbReference type="GO" id="GO:0005576">
    <property type="term" value="C:extracellular region"/>
    <property type="evidence" value="ECO:0007669"/>
    <property type="project" value="UniProtKB-SubCell"/>
</dbReference>
<feature type="domain" description="Carboxylesterase type B" evidence="8">
    <location>
        <begin position="272"/>
        <end position="760"/>
    </location>
</feature>
<evidence type="ECO:0000256" key="1">
    <source>
        <dbReference type="ARBA" id="ARBA00004613"/>
    </source>
</evidence>
<dbReference type="Proteomes" id="UP000078240">
    <property type="component" value="Unassembled WGS sequence"/>
</dbReference>
<dbReference type="Gene3D" id="3.40.50.1820">
    <property type="entry name" value="alpha/beta hydrolase"/>
    <property type="match status" value="1"/>
</dbReference>
<evidence type="ECO:0000256" key="5">
    <source>
        <dbReference type="ARBA" id="ARBA00022801"/>
    </source>
</evidence>
<dbReference type="FunFam" id="3.40.50.1820:FF:000213">
    <property type="entry name" value="Carboxylic ester hydrolase"/>
    <property type="match status" value="1"/>
</dbReference>
<evidence type="ECO:0000256" key="2">
    <source>
        <dbReference type="ARBA" id="ARBA00005964"/>
    </source>
</evidence>
<evidence type="ECO:0000256" key="6">
    <source>
        <dbReference type="ARBA" id="ARBA00023098"/>
    </source>
</evidence>
<keyword evidence="5" id="KW-0378">Hydrolase</keyword>
<dbReference type="InterPro" id="IPR040632">
    <property type="entry name" value="Sulfotransfer_4"/>
</dbReference>
<dbReference type="PANTHER" id="PTHR11559">
    <property type="entry name" value="CARBOXYLESTERASE"/>
    <property type="match status" value="1"/>
</dbReference>
<evidence type="ECO:0000256" key="3">
    <source>
        <dbReference type="ARBA" id="ARBA00022525"/>
    </source>
</evidence>
<dbReference type="GeneID" id="28891763"/>
<dbReference type="Proteomes" id="UP000078340">
    <property type="component" value="Unassembled WGS sequence"/>
</dbReference>
<dbReference type="GO" id="GO:0016787">
    <property type="term" value="F:hydrolase activity"/>
    <property type="evidence" value="ECO:0007669"/>
    <property type="project" value="UniProtKB-KW"/>
</dbReference>
<dbReference type="GO" id="GO:0006629">
    <property type="term" value="P:lipid metabolic process"/>
    <property type="evidence" value="ECO:0007669"/>
    <property type="project" value="UniProtKB-KW"/>
</dbReference>
<dbReference type="SUPFAM" id="SSF53474">
    <property type="entry name" value="alpha/beta-Hydrolases"/>
    <property type="match status" value="1"/>
</dbReference>
<keyword evidence="3" id="KW-0964">Secreted</keyword>
<dbReference type="EMBL" id="LSBI01000009">
    <property type="protein sequence ID" value="OAQ81190.1"/>
    <property type="molecule type" value="Genomic_DNA"/>
</dbReference>
<sequence>MATPADYERLSVWAAMLNPDANIDRRGAKRVVPMQVLSLGLPRTGTVSMREAYSILGYEQPYHYASIFENCKDADMWNEALRAKFQGTGKPYGRAEFDQLLGESAAITDAPGCVFWAELIEAYPEAKVVLVDRDEEKWLASIAGLLEGILNPFGQYVLRFTDPFWFGRIMTCGRLWIEGCFGSANLATAKKNARETYRQHYQAVRRAVPKERLLEYRLGSGWEPLCKFLGKSVPDVPFPHRNEADILANAFGAVIAKALRSSAINLVSGSTYLGVETFNGIPYADPPVGLLRLKPPQRLSSDPGDIDGEFEPPACPQMYLSSETLDSLGKIQSRLRDIPFLKTFLIGQEDCLTVNVQRPTGTKGNDKLPVLFWIYGGAFQLGGTNTYDARNLLATAMDQQQAFVFVSVNYRVGGFGFMPGNEVMKDRSANIGLLDQRLALEWVADNIAAFGGDPSKVTIWGQSAGAISVFDQMLLYGGNASYKGNPLFRGAIMNSGSAIPADPMNCPKGQAVYDAVVRAAGCQCCADTLQCLRQLPFDAFLEAANSVPTFLSYNSIALSYLPRPDGVVLPDNPINLIKDGRFYAVPFIIGDQEDEGTLFSFFQSNISSIDDITNYLGDLFFHNAPKDKLRGWASLYEPSTVKGSPFRTGTSNELYPGFKRMAAILGDVTFTLTRRLSLKLIAQVKPDIPSWSYISSYDYGTPFLGTFHASDLLQVFYGIMPNHAMKSTRTYYLNFIHHLDPNEGIQDYAHWPQWKDEHKLMWFRSADENDILEDNFRGDSAAFIENNTDILRI</sequence>
<proteinExistence type="inferred from homology"/>
<evidence type="ECO:0000256" key="7">
    <source>
        <dbReference type="ARBA" id="ARBA00023180"/>
    </source>
</evidence>
<dbReference type="Pfam" id="PF00135">
    <property type="entry name" value="COesterase"/>
    <property type="match status" value="1"/>
</dbReference>
<keyword evidence="7" id="KW-0325">Glycoprotein</keyword>
<dbReference type="Gene3D" id="3.40.50.300">
    <property type="entry name" value="P-loop containing nucleotide triphosphate hydrolases"/>
    <property type="match status" value="1"/>
</dbReference>
<dbReference type="OMA" id="QYTHRSS"/>
<dbReference type="InterPro" id="IPR027417">
    <property type="entry name" value="P-loop_NTPase"/>
</dbReference>